<reference evidence="1 2" key="1">
    <citation type="submission" date="2016-07" db="EMBL/GenBank/DDBJ databases">
        <title>Genomic analysis of zinc-resistant bacterium Mucilaginibacter pedocola TBZ30.</title>
        <authorList>
            <person name="Huang J."/>
            <person name="Tang J."/>
        </authorList>
    </citation>
    <scope>NUCLEOTIDE SEQUENCE [LARGE SCALE GENOMIC DNA]</scope>
    <source>
        <strain evidence="1 2">TBZ30</strain>
    </source>
</reference>
<dbReference type="STRING" id="1792845.BC343_13925"/>
<gene>
    <name evidence="1" type="ORF">BC343_13925</name>
</gene>
<dbReference type="RefSeq" id="WP_078350475.1">
    <property type="nucleotide sequence ID" value="NZ_MBTF01000035.1"/>
</dbReference>
<comment type="caution">
    <text evidence="1">The sequence shown here is derived from an EMBL/GenBank/DDBJ whole genome shotgun (WGS) entry which is preliminary data.</text>
</comment>
<dbReference type="AlphaFoldDB" id="A0A1S9PAB3"/>
<keyword evidence="2" id="KW-1185">Reference proteome</keyword>
<evidence type="ECO:0000313" key="1">
    <source>
        <dbReference type="EMBL" id="OOQ57869.1"/>
    </source>
</evidence>
<evidence type="ECO:0000313" key="2">
    <source>
        <dbReference type="Proteomes" id="UP000189739"/>
    </source>
</evidence>
<protein>
    <submittedName>
        <fullName evidence="1">Uncharacterized protein</fullName>
    </submittedName>
</protein>
<organism evidence="1 2">
    <name type="scientific">Mucilaginibacter pedocola</name>
    <dbReference type="NCBI Taxonomy" id="1792845"/>
    <lineage>
        <taxon>Bacteria</taxon>
        <taxon>Pseudomonadati</taxon>
        <taxon>Bacteroidota</taxon>
        <taxon>Sphingobacteriia</taxon>
        <taxon>Sphingobacteriales</taxon>
        <taxon>Sphingobacteriaceae</taxon>
        <taxon>Mucilaginibacter</taxon>
    </lineage>
</organism>
<dbReference type="EMBL" id="MBTF01000035">
    <property type="protein sequence ID" value="OOQ57869.1"/>
    <property type="molecule type" value="Genomic_DNA"/>
</dbReference>
<accession>A0A1S9PAB3</accession>
<dbReference type="Proteomes" id="UP000189739">
    <property type="component" value="Unassembled WGS sequence"/>
</dbReference>
<name>A0A1S9PAB3_9SPHI</name>
<dbReference type="OrthoDB" id="9796370at2"/>
<sequence>MAFTYIDSNDLTYWSGLMSSKADLPLIISRLIRRTTPGLDSSLIPIGISTFSAGWDGIALNSNATQFVPAGLSLWEMGTDKQPASKAEKDYQKRKADPLSQPFDEAVFVFVTTRPWKTKEKWIAAKKQENMFRDIKVIDADQLVEWLNTSPVSIPELTQRIGRKIGADVRPLAAFWQEWSTGPKQQKFPASLICAGRQGQRNDLKTKLAGPPRLITVRAGTKEEALAFIAGALQLDEERLFDNTIIVGDQNNLLEMMTTKVAIVIANIPQANLLYGVTPDRQHILLPLAASEKFEDGEAIVLPRLGREQTISALQEMGLDEEHARALSRKTARNIHALRRTLGFDVAIPEWAAAQVAADLIPALLTGKWSDDRDGDRIIIEYLSGTSYEQYTERIMRWVVHPDAPILHIGNNWRLTSPQDAWEYLGRYVTSTQLKNFQDAFLMACGDIKPSLSLEPQQRVYAAFLGKTSDYSRVLREGLTQSVILIALFGEAFQVLLQPSPQLWADQLVGQLIQHPVGDLWKSMDDIMPMLADASPSAVLYRLENFIDRQPAVIGDVFENAPSLLHDSYYHTGLLWALEELAWLPDHLLRASQLLVKLNLLDPGVKIMNRPVNSLRHVFQPMMPQTYASNAQRITTLQTIRQRFPDAAWSLFLNLLPGSLPIAHTNEKLRWREFLEEDVEIYTDEQYAEYVYFISHSLLGMAGLNVPRVATLLERFVDLAAGDRSALLALLLENKEHFRNEEQLIRATVREILYNHHNDYHQLAFMPAEMVAQFQKIYEAMMPVDTTAALIWVFNDHWAKFPDGLGKKHDDYEGREKEMAKRRTTTLTAIYKDNDFEQFIALLANVKEPGVFGQTAALITMTAAERVRFAALVSDENEFLRYGAIRFIYWYHIRRGLQAFKKLFQAFSKAGYNLEAKVAFLTAARSCHELWQFVSTLGEAAEKAYWKQCDTDISDRDEGHVRYQLNHFMSAGRFISALEVCTHNKKVLDTPSLLSVLEQLATQPAEETKRVDSSNVTHLFKYCYDRNDYDPQLMARLEWLYAEWIAGRYSPTKPKELYRELRENPALFVEFLSYIYRPDDLSMAEAEIAGIEEKVILQRAKKADALLDGLDTLPGQTEGPALDGEILTSWVQEVRRLSDERARLKKADLLIGRLLAKYPENPECWPPEPIAAMLENIDSDNLRTNFRIGVTNKRSFTSRSPYAGGYIERNNARYFRNFEACHRLKHPVTAQIFAHIAIQYDLRARDEDNDALANDIDG</sequence>
<proteinExistence type="predicted"/>